<gene>
    <name evidence="3" type="ORF">GCM10010449_05510</name>
</gene>
<reference evidence="4" key="1">
    <citation type="journal article" date="2019" name="Int. J. Syst. Evol. Microbiol.">
        <title>The Global Catalogue of Microorganisms (GCM) 10K type strain sequencing project: providing services to taxonomists for standard genome sequencing and annotation.</title>
        <authorList>
            <consortium name="The Broad Institute Genomics Platform"/>
            <consortium name="The Broad Institute Genome Sequencing Center for Infectious Disease"/>
            <person name="Wu L."/>
            <person name="Ma J."/>
        </authorList>
    </citation>
    <scope>NUCLEOTIDE SEQUENCE [LARGE SCALE GENOMIC DNA]</scope>
    <source>
        <strain evidence="4">JCM 9092</strain>
    </source>
</reference>
<keyword evidence="4" id="KW-1185">Reference proteome</keyword>
<feature type="region of interest" description="Disordered" evidence="1">
    <location>
        <begin position="1"/>
        <end position="26"/>
    </location>
</feature>
<organism evidence="3 4">
    <name type="scientific">Streptomyces rectiviolaceus</name>
    <dbReference type="NCBI Taxonomy" id="332591"/>
    <lineage>
        <taxon>Bacteria</taxon>
        <taxon>Bacillati</taxon>
        <taxon>Actinomycetota</taxon>
        <taxon>Actinomycetes</taxon>
        <taxon>Kitasatosporales</taxon>
        <taxon>Streptomycetaceae</taxon>
        <taxon>Streptomyces</taxon>
    </lineage>
</organism>
<dbReference type="InterPro" id="IPR006076">
    <property type="entry name" value="FAD-dep_OxRdtase"/>
</dbReference>
<comment type="caution">
    <text evidence="3">The sequence shown here is derived from an EMBL/GenBank/DDBJ whole genome shotgun (WGS) entry which is preliminary data.</text>
</comment>
<evidence type="ECO:0000313" key="4">
    <source>
        <dbReference type="Proteomes" id="UP001501637"/>
    </source>
</evidence>
<dbReference type="Pfam" id="PF01266">
    <property type="entry name" value="DAO"/>
    <property type="match status" value="1"/>
</dbReference>
<sequence>MASYLRTVRTTAERRPAEPPSRRAAAGTVWSGKKKVSWNVTESTEVVVVGAGVIGSSIALELARSGLRVVVVDKFGGAGNGSTSASSAVVRFTYPTIAGVNAAWESRHCWEAWRDHLQAPAGEPLAAFNRCGVTLLDVDFAPCSLFTRHFDKVGVPYEKWDAQELSERLPAVDTGRYSPPRPVDDDEFFADASTRLGALHTPDGGFVDDPQLAARNLAAAAQRHGAAFRWKTEVTAVMRRGGRVRGVRLDEGTELSAGVVVNAAGPWSGQLNRLAEVGGDFTIGLRPLRQEVHHVAAPAGYYDAGGDRQAPVLADMDLGTYIRPEGREFLLVGGTEPECDPLEWLDDPDDGSPLPTVSQFRTQVTRAARRLPGLRVPNKPRGVAGVYDVTDDWTPVYDRTELAGFYVAIGTSGNQFKNAPLVGRLMTTLIHGVEGGHDHDRSALTHTCEHTGQTIDLGAFSRRRRPTASTGTVLG</sequence>
<dbReference type="Gene3D" id="3.50.50.60">
    <property type="entry name" value="FAD/NAD(P)-binding domain"/>
    <property type="match status" value="1"/>
</dbReference>
<proteinExistence type="predicted"/>
<evidence type="ECO:0000256" key="1">
    <source>
        <dbReference type="SAM" id="MobiDB-lite"/>
    </source>
</evidence>
<evidence type="ECO:0000313" key="3">
    <source>
        <dbReference type="EMBL" id="GAA3084638.1"/>
    </source>
</evidence>
<accession>A0ABP6MBZ7</accession>
<name>A0ABP6MBZ7_9ACTN</name>
<protein>
    <submittedName>
        <fullName evidence="3">FAD-binding oxidoreductase</fullName>
    </submittedName>
</protein>
<dbReference type="Gene3D" id="3.30.9.10">
    <property type="entry name" value="D-Amino Acid Oxidase, subunit A, domain 2"/>
    <property type="match status" value="1"/>
</dbReference>
<dbReference type="PANTHER" id="PTHR13847">
    <property type="entry name" value="SARCOSINE DEHYDROGENASE-RELATED"/>
    <property type="match status" value="1"/>
</dbReference>
<dbReference type="SUPFAM" id="SSF51905">
    <property type="entry name" value="FAD/NAD(P)-binding domain"/>
    <property type="match status" value="1"/>
</dbReference>
<dbReference type="EMBL" id="BAAAUG010000013">
    <property type="protein sequence ID" value="GAA3084638.1"/>
    <property type="molecule type" value="Genomic_DNA"/>
</dbReference>
<dbReference type="Proteomes" id="UP001501637">
    <property type="component" value="Unassembled WGS sequence"/>
</dbReference>
<feature type="compositionally biased region" description="Basic and acidic residues" evidence="1">
    <location>
        <begin position="11"/>
        <end position="21"/>
    </location>
</feature>
<evidence type="ECO:0000259" key="2">
    <source>
        <dbReference type="Pfam" id="PF01266"/>
    </source>
</evidence>
<dbReference type="InterPro" id="IPR036188">
    <property type="entry name" value="FAD/NAD-bd_sf"/>
</dbReference>
<feature type="domain" description="FAD dependent oxidoreductase" evidence="2">
    <location>
        <begin position="46"/>
        <end position="428"/>
    </location>
</feature>